<keyword evidence="2 4" id="KW-0808">Transferase</keyword>
<dbReference type="PANTHER" id="PTHR12400:SF106">
    <property type="entry name" value="INOSITOL-TRISPHOSPHATE 3-KINASE C"/>
    <property type="match status" value="1"/>
</dbReference>
<sequence length="62" mass="7235">LLKKYCECEQQCFVQLMSDSLRPFVPGYYGVTQHDEQDYNLMDDLLADFDSPCIMDCKMGSR</sequence>
<name>A0ABD0NLJ4_CIRMR</name>
<dbReference type="InterPro" id="IPR005522">
    <property type="entry name" value="IPK"/>
</dbReference>
<dbReference type="InterPro" id="IPR038286">
    <property type="entry name" value="IPK_sf"/>
</dbReference>
<dbReference type="EC" id="2.7.-.-" evidence="4"/>
<evidence type="ECO:0000256" key="2">
    <source>
        <dbReference type="ARBA" id="ARBA00022679"/>
    </source>
</evidence>
<dbReference type="EMBL" id="JAMKFB020000021">
    <property type="protein sequence ID" value="KAL0162830.1"/>
    <property type="molecule type" value="Genomic_DNA"/>
</dbReference>
<gene>
    <name evidence="5" type="ORF">M9458_042226</name>
</gene>
<reference evidence="5 6" key="1">
    <citation type="submission" date="2024-05" db="EMBL/GenBank/DDBJ databases">
        <title>Genome sequencing and assembly of Indian major carp, Cirrhinus mrigala (Hamilton, 1822).</title>
        <authorList>
            <person name="Mohindra V."/>
            <person name="Chowdhury L.M."/>
            <person name="Lal K."/>
            <person name="Jena J.K."/>
        </authorList>
    </citation>
    <scope>NUCLEOTIDE SEQUENCE [LARGE SCALE GENOMIC DNA]</scope>
    <source>
        <strain evidence="5">CM1030</strain>
        <tissue evidence="5">Blood</tissue>
    </source>
</reference>
<evidence type="ECO:0000256" key="4">
    <source>
        <dbReference type="RuleBase" id="RU363090"/>
    </source>
</evidence>
<dbReference type="Gene3D" id="3.30.470.160">
    <property type="entry name" value="Inositol polyphosphate kinase"/>
    <property type="match status" value="1"/>
</dbReference>
<keyword evidence="6" id="KW-1185">Reference proteome</keyword>
<organism evidence="5 6">
    <name type="scientific">Cirrhinus mrigala</name>
    <name type="common">Mrigala</name>
    <dbReference type="NCBI Taxonomy" id="683832"/>
    <lineage>
        <taxon>Eukaryota</taxon>
        <taxon>Metazoa</taxon>
        <taxon>Chordata</taxon>
        <taxon>Craniata</taxon>
        <taxon>Vertebrata</taxon>
        <taxon>Euteleostomi</taxon>
        <taxon>Actinopterygii</taxon>
        <taxon>Neopterygii</taxon>
        <taxon>Teleostei</taxon>
        <taxon>Ostariophysi</taxon>
        <taxon>Cypriniformes</taxon>
        <taxon>Cyprinidae</taxon>
        <taxon>Labeoninae</taxon>
        <taxon>Labeonini</taxon>
        <taxon>Cirrhinus</taxon>
    </lineage>
</organism>
<accession>A0ABD0NLJ4</accession>
<comment type="similarity">
    <text evidence="1 4">Belongs to the inositol phosphokinase (IPK) family.</text>
</comment>
<feature type="non-terminal residue" evidence="5">
    <location>
        <position position="1"/>
    </location>
</feature>
<dbReference type="AlphaFoldDB" id="A0ABD0NLJ4"/>
<protein>
    <recommendedName>
        <fullName evidence="4">Kinase</fullName>
        <ecNumber evidence="4">2.7.-.-</ecNumber>
    </recommendedName>
</protein>
<dbReference type="PANTHER" id="PTHR12400">
    <property type="entry name" value="INOSITOL POLYPHOSPHATE KINASE"/>
    <property type="match status" value="1"/>
</dbReference>
<evidence type="ECO:0000313" key="5">
    <source>
        <dbReference type="EMBL" id="KAL0162830.1"/>
    </source>
</evidence>
<evidence type="ECO:0000256" key="1">
    <source>
        <dbReference type="ARBA" id="ARBA00007374"/>
    </source>
</evidence>
<dbReference type="GO" id="GO:0016301">
    <property type="term" value="F:kinase activity"/>
    <property type="evidence" value="ECO:0007669"/>
    <property type="project" value="UniProtKB-KW"/>
</dbReference>
<feature type="non-terminal residue" evidence="5">
    <location>
        <position position="62"/>
    </location>
</feature>
<comment type="caution">
    <text evidence="5">The sequence shown here is derived from an EMBL/GenBank/DDBJ whole genome shotgun (WGS) entry which is preliminary data.</text>
</comment>
<dbReference type="Proteomes" id="UP001529510">
    <property type="component" value="Unassembled WGS sequence"/>
</dbReference>
<evidence type="ECO:0000313" key="6">
    <source>
        <dbReference type="Proteomes" id="UP001529510"/>
    </source>
</evidence>
<dbReference type="SUPFAM" id="SSF56104">
    <property type="entry name" value="SAICAR synthase-like"/>
    <property type="match status" value="1"/>
</dbReference>
<proteinExistence type="inferred from homology"/>
<keyword evidence="3 4" id="KW-0418">Kinase</keyword>
<evidence type="ECO:0000256" key="3">
    <source>
        <dbReference type="ARBA" id="ARBA00022777"/>
    </source>
</evidence>
<dbReference type="Pfam" id="PF03770">
    <property type="entry name" value="IPK"/>
    <property type="match status" value="1"/>
</dbReference>